<organism evidence="2 3">
    <name type="scientific">Hymenobacter tibetensis</name>
    <dbReference type="NCBI Taxonomy" id="497967"/>
    <lineage>
        <taxon>Bacteria</taxon>
        <taxon>Pseudomonadati</taxon>
        <taxon>Bacteroidota</taxon>
        <taxon>Cytophagia</taxon>
        <taxon>Cytophagales</taxon>
        <taxon>Hymenobacteraceae</taxon>
        <taxon>Hymenobacter</taxon>
    </lineage>
</organism>
<dbReference type="PROSITE" id="PS51257">
    <property type="entry name" value="PROKAR_LIPOPROTEIN"/>
    <property type="match status" value="1"/>
</dbReference>
<dbReference type="EMBL" id="CP094669">
    <property type="protein sequence ID" value="UOG76613.1"/>
    <property type="molecule type" value="Genomic_DNA"/>
</dbReference>
<gene>
    <name evidence="2" type="ORF">MTX78_08425</name>
</gene>
<accession>A0ABY4D976</accession>
<evidence type="ECO:0000313" key="2">
    <source>
        <dbReference type="EMBL" id="UOG76613.1"/>
    </source>
</evidence>
<feature type="chain" id="PRO_5045267532" evidence="1">
    <location>
        <begin position="29"/>
        <end position="206"/>
    </location>
</feature>
<keyword evidence="1" id="KW-0732">Signal</keyword>
<evidence type="ECO:0000313" key="3">
    <source>
        <dbReference type="Proteomes" id="UP000831113"/>
    </source>
</evidence>
<keyword evidence="3" id="KW-1185">Reference proteome</keyword>
<sequence length="206" mass="21739">MKTLTHCRRRMDSLLLACLLLVGSTACDKEEDITKEKMPDATQEGKGTFGCLVDGKLWLPYNPKSASMLPADYTLKTYTFPVGASGLTVDIQNYGANGDNAGIGRMSLSLRSASAIAPGVYTLSQGFSASANNNNSTTSSGGLELYDTANGTGSVTITKIEPRTKTVNGITTRSTIVAGTFQFTARSPSGKTITVTDGRFDLSPSQ</sequence>
<reference evidence="2 3" key="1">
    <citation type="submission" date="2022-03" db="EMBL/GenBank/DDBJ databases">
        <title>Hymenobactersp. isolated from the air.</title>
        <authorList>
            <person name="Won M."/>
            <person name="Kwon S.-W."/>
        </authorList>
    </citation>
    <scope>NUCLEOTIDE SEQUENCE [LARGE SCALE GENOMIC DNA]</scope>
    <source>
        <strain evidence="2 3">KACC 21982</strain>
    </source>
</reference>
<evidence type="ECO:0000256" key="1">
    <source>
        <dbReference type="SAM" id="SignalP"/>
    </source>
</evidence>
<feature type="signal peptide" evidence="1">
    <location>
        <begin position="1"/>
        <end position="28"/>
    </location>
</feature>
<dbReference type="RefSeq" id="WP_243801667.1">
    <property type="nucleotide sequence ID" value="NZ_CP094669.1"/>
</dbReference>
<proteinExistence type="predicted"/>
<protein>
    <submittedName>
        <fullName evidence="2">Uncharacterized protein</fullName>
    </submittedName>
</protein>
<name>A0ABY4D976_9BACT</name>
<dbReference type="Proteomes" id="UP000831113">
    <property type="component" value="Chromosome"/>
</dbReference>